<evidence type="ECO:0000313" key="1">
    <source>
        <dbReference type="EMBL" id="KAF8900853.1"/>
    </source>
</evidence>
<dbReference type="EMBL" id="JADNYJ010000045">
    <property type="protein sequence ID" value="KAF8900853.1"/>
    <property type="molecule type" value="Genomic_DNA"/>
</dbReference>
<organism evidence="1 2">
    <name type="scientific">Gymnopilus junonius</name>
    <name type="common">Spectacular rustgill mushroom</name>
    <name type="synonym">Gymnopilus spectabilis subsp. junonius</name>
    <dbReference type="NCBI Taxonomy" id="109634"/>
    <lineage>
        <taxon>Eukaryota</taxon>
        <taxon>Fungi</taxon>
        <taxon>Dikarya</taxon>
        <taxon>Basidiomycota</taxon>
        <taxon>Agaricomycotina</taxon>
        <taxon>Agaricomycetes</taxon>
        <taxon>Agaricomycetidae</taxon>
        <taxon>Agaricales</taxon>
        <taxon>Agaricineae</taxon>
        <taxon>Hymenogastraceae</taxon>
        <taxon>Gymnopilus</taxon>
    </lineage>
</organism>
<accession>A0A9P5NPZ6</accession>
<dbReference type="Proteomes" id="UP000724874">
    <property type="component" value="Unassembled WGS sequence"/>
</dbReference>
<dbReference type="AlphaFoldDB" id="A0A9P5NPZ6"/>
<evidence type="ECO:0000313" key="2">
    <source>
        <dbReference type="Proteomes" id="UP000724874"/>
    </source>
</evidence>
<sequence length="109" mass="11345">MEDEFSTTLSNILTWNPEIVANCSNLLLGLSTSTGPPANVAPGTITDGCLEDYTVVSDNNCSVTKDNNLQLGLAYCVSLSTSTGPSSNVVPGKNTDGCTQYYTVVSGDT</sequence>
<gene>
    <name evidence="1" type="ORF">CPB84DRAFT_1962251</name>
</gene>
<name>A0A9P5NPZ6_GYMJU</name>
<dbReference type="OrthoDB" id="5985073at2759"/>
<proteinExistence type="predicted"/>
<comment type="caution">
    <text evidence="1">The sequence shown here is derived from an EMBL/GenBank/DDBJ whole genome shotgun (WGS) entry which is preliminary data.</text>
</comment>
<protein>
    <submittedName>
        <fullName evidence="1">Uncharacterized protein</fullName>
    </submittedName>
</protein>
<keyword evidence="2" id="KW-1185">Reference proteome</keyword>
<reference evidence="1" key="1">
    <citation type="submission" date="2020-11" db="EMBL/GenBank/DDBJ databases">
        <authorList>
            <consortium name="DOE Joint Genome Institute"/>
            <person name="Ahrendt S."/>
            <person name="Riley R."/>
            <person name="Andreopoulos W."/>
            <person name="LaButti K."/>
            <person name="Pangilinan J."/>
            <person name="Ruiz-duenas F.J."/>
            <person name="Barrasa J.M."/>
            <person name="Sanchez-Garcia M."/>
            <person name="Camarero S."/>
            <person name="Miyauchi S."/>
            <person name="Serrano A."/>
            <person name="Linde D."/>
            <person name="Babiker R."/>
            <person name="Drula E."/>
            <person name="Ayuso-Fernandez I."/>
            <person name="Pacheco R."/>
            <person name="Padilla G."/>
            <person name="Ferreira P."/>
            <person name="Barriuso J."/>
            <person name="Kellner H."/>
            <person name="Castanera R."/>
            <person name="Alfaro M."/>
            <person name="Ramirez L."/>
            <person name="Pisabarro A.G."/>
            <person name="Kuo A."/>
            <person name="Tritt A."/>
            <person name="Lipzen A."/>
            <person name="He G."/>
            <person name="Yan M."/>
            <person name="Ng V."/>
            <person name="Cullen D."/>
            <person name="Martin F."/>
            <person name="Rosso M.-N."/>
            <person name="Henrissat B."/>
            <person name="Hibbett D."/>
            <person name="Martinez A.T."/>
            <person name="Grigoriev I.V."/>
        </authorList>
    </citation>
    <scope>NUCLEOTIDE SEQUENCE</scope>
    <source>
        <strain evidence="1">AH 44721</strain>
    </source>
</reference>